<reference evidence="6 7" key="1">
    <citation type="submission" date="2017-11" db="EMBL/GenBank/DDBJ databases">
        <title>Genomic Encyclopedia of Archaeal and Bacterial Type Strains, Phase II (KMG-II): From Individual Species to Whole Genera.</title>
        <authorList>
            <person name="Goeker M."/>
        </authorList>
    </citation>
    <scope>NUCLEOTIDE SEQUENCE [LARGE SCALE GENOMIC DNA]</scope>
    <source>
        <strain evidence="6 7">DSM 27393</strain>
    </source>
</reference>
<dbReference type="OrthoDB" id="9810929at2"/>
<feature type="domain" description="Glycosyl transferase family 1" evidence="4">
    <location>
        <begin position="205"/>
        <end position="355"/>
    </location>
</feature>
<dbReference type="PANTHER" id="PTHR45947:SF3">
    <property type="entry name" value="SULFOQUINOVOSYL TRANSFERASE SQD2"/>
    <property type="match status" value="1"/>
</dbReference>
<evidence type="ECO:0000256" key="3">
    <source>
        <dbReference type="ARBA" id="ARBA00022679"/>
    </source>
</evidence>
<dbReference type="Gene3D" id="3.40.50.2000">
    <property type="entry name" value="Glycogen Phosphorylase B"/>
    <property type="match status" value="2"/>
</dbReference>
<comment type="caution">
    <text evidence="6">The sequence shown here is derived from an EMBL/GenBank/DDBJ whole genome shotgun (WGS) entry which is preliminary data.</text>
</comment>
<protein>
    <recommendedName>
        <fullName evidence="1">D-inositol 3-phosphate glycosyltransferase</fullName>
    </recommendedName>
</protein>
<gene>
    <name evidence="6" type="ORF">CLV46_2333</name>
</gene>
<evidence type="ECO:0000259" key="4">
    <source>
        <dbReference type="Pfam" id="PF00534"/>
    </source>
</evidence>
<dbReference type="InterPro" id="IPR001296">
    <property type="entry name" value="Glyco_trans_1"/>
</dbReference>
<dbReference type="InterPro" id="IPR028098">
    <property type="entry name" value="Glyco_trans_4-like_N"/>
</dbReference>
<accession>A0A2M9CLI7</accession>
<dbReference type="GO" id="GO:0016758">
    <property type="term" value="F:hexosyltransferase activity"/>
    <property type="evidence" value="ECO:0007669"/>
    <property type="project" value="TreeGrafter"/>
</dbReference>
<feature type="domain" description="Glycosyltransferase subfamily 4-like N-terminal" evidence="5">
    <location>
        <begin position="30"/>
        <end position="189"/>
    </location>
</feature>
<dbReference type="AlphaFoldDB" id="A0A2M9CLI7"/>
<evidence type="ECO:0000313" key="7">
    <source>
        <dbReference type="Proteomes" id="UP000228758"/>
    </source>
</evidence>
<keyword evidence="7" id="KW-1185">Reference proteome</keyword>
<name>A0A2M9CLI7_9MICO</name>
<evidence type="ECO:0000259" key="5">
    <source>
        <dbReference type="Pfam" id="PF13439"/>
    </source>
</evidence>
<sequence>MSVLPRVALVSMPHPDAPEVTAPDPILLGTARALARLDVPVEVVSPGSGGVRTVDGVTLRDLPVALGDDPSTAVDEFGEAIAVFARAGSPRYDVLHAHSWTSGLAALPVAIELGLPLVVSFASLAAVLDADRPPGVPSPSERRRRSETFLVNQADAVVASSSAEATALLDQVGAPADRVWVVPPGVDTELFRTADEAEAEAVRLDLGIDPSRPLIVIPGAVTPWSGHELAVLALAELHALRGWVPVLVAPGAGDATGMLELARRLGVGADVRRVSPLGDRARARLMAAASVVLVPSWGELFGASALEAAAVGVPVVAARSGGLREAVADGASGELVDGRDPRAWAAVLDRVLAADRSGARPAALEHAARFGWATTATSLLGVYAGVRASAPGRP</sequence>
<dbReference type="InterPro" id="IPR050194">
    <property type="entry name" value="Glycosyltransferase_grp1"/>
</dbReference>
<evidence type="ECO:0000313" key="6">
    <source>
        <dbReference type="EMBL" id="PJJ72757.1"/>
    </source>
</evidence>
<dbReference type="SUPFAM" id="SSF53756">
    <property type="entry name" value="UDP-Glycosyltransferase/glycogen phosphorylase"/>
    <property type="match status" value="1"/>
</dbReference>
<proteinExistence type="predicted"/>
<keyword evidence="2" id="KW-0328">Glycosyltransferase</keyword>
<dbReference type="GO" id="GO:1901137">
    <property type="term" value="P:carbohydrate derivative biosynthetic process"/>
    <property type="evidence" value="ECO:0007669"/>
    <property type="project" value="UniProtKB-ARBA"/>
</dbReference>
<keyword evidence="3 6" id="KW-0808">Transferase</keyword>
<evidence type="ECO:0000256" key="1">
    <source>
        <dbReference type="ARBA" id="ARBA00021292"/>
    </source>
</evidence>
<dbReference type="PANTHER" id="PTHR45947">
    <property type="entry name" value="SULFOQUINOVOSYL TRANSFERASE SQD2"/>
    <property type="match status" value="1"/>
</dbReference>
<dbReference type="Proteomes" id="UP000228758">
    <property type="component" value="Unassembled WGS sequence"/>
</dbReference>
<dbReference type="RefSeq" id="WP_100364911.1">
    <property type="nucleotide sequence ID" value="NZ_PGFF01000001.1"/>
</dbReference>
<dbReference type="Pfam" id="PF13439">
    <property type="entry name" value="Glyco_transf_4"/>
    <property type="match status" value="1"/>
</dbReference>
<organism evidence="6 7">
    <name type="scientific">Diaminobutyricimonas aerilata</name>
    <dbReference type="NCBI Taxonomy" id="1162967"/>
    <lineage>
        <taxon>Bacteria</taxon>
        <taxon>Bacillati</taxon>
        <taxon>Actinomycetota</taxon>
        <taxon>Actinomycetes</taxon>
        <taxon>Micrococcales</taxon>
        <taxon>Microbacteriaceae</taxon>
        <taxon>Diaminobutyricimonas</taxon>
    </lineage>
</organism>
<evidence type="ECO:0000256" key="2">
    <source>
        <dbReference type="ARBA" id="ARBA00022676"/>
    </source>
</evidence>
<dbReference type="EMBL" id="PGFF01000001">
    <property type="protein sequence ID" value="PJJ72757.1"/>
    <property type="molecule type" value="Genomic_DNA"/>
</dbReference>
<dbReference type="Pfam" id="PF00534">
    <property type="entry name" value="Glycos_transf_1"/>
    <property type="match status" value="1"/>
</dbReference>